<proteinExistence type="predicted"/>
<sequence length="132" mass="15390">MVLADGNGIPLATDIEAANHAEVNLIESLLDEAVTDHVPPRLVYDKAADSDPLRERLAQRGIELVCPHRKGRVRKPTQDGRKLRRYRKRWKIERTIAWLHDFRRVVTRYEVYAHLYHGFVKLACLVICLRRL</sequence>
<reference evidence="2 3" key="1">
    <citation type="submission" date="2019-02" db="EMBL/GenBank/DDBJ databases">
        <title>Deep-cultivation of Planctomycetes and their phenomic and genomic characterization uncovers novel biology.</title>
        <authorList>
            <person name="Wiegand S."/>
            <person name="Jogler M."/>
            <person name="Boedeker C."/>
            <person name="Pinto D."/>
            <person name="Vollmers J."/>
            <person name="Rivas-Marin E."/>
            <person name="Kohn T."/>
            <person name="Peeters S.H."/>
            <person name="Heuer A."/>
            <person name="Rast P."/>
            <person name="Oberbeckmann S."/>
            <person name="Bunk B."/>
            <person name="Jeske O."/>
            <person name="Meyerdierks A."/>
            <person name="Storesund J.E."/>
            <person name="Kallscheuer N."/>
            <person name="Luecker S."/>
            <person name="Lage O.M."/>
            <person name="Pohl T."/>
            <person name="Merkel B.J."/>
            <person name="Hornburger P."/>
            <person name="Mueller R.-W."/>
            <person name="Bruemmer F."/>
            <person name="Labrenz M."/>
            <person name="Spormann A.M."/>
            <person name="Op Den Camp H."/>
            <person name="Overmann J."/>
            <person name="Amann R."/>
            <person name="Jetten M.S.M."/>
            <person name="Mascher T."/>
            <person name="Medema M.H."/>
            <person name="Devos D.P."/>
            <person name="Kaster A.-K."/>
            <person name="Ovreas L."/>
            <person name="Rohde M."/>
            <person name="Galperin M.Y."/>
            <person name="Jogler C."/>
        </authorList>
    </citation>
    <scope>NUCLEOTIDE SEQUENCE [LARGE SCALE GENOMIC DNA]</scope>
    <source>
        <strain evidence="2 3">Pla108</strain>
    </source>
</reference>
<dbReference type="GO" id="GO:0003677">
    <property type="term" value="F:DNA binding"/>
    <property type="evidence" value="ECO:0007669"/>
    <property type="project" value="InterPro"/>
</dbReference>
<dbReference type="InterPro" id="IPR002559">
    <property type="entry name" value="Transposase_11"/>
</dbReference>
<dbReference type="PANTHER" id="PTHR30007:SF1">
    <property type="entry name" value="BLR1914 PROTEIN"/>
    <property type="match status" value="1"/>
</dbReference>
<dbReference type="PANTHER" id="PTHR30007">
    <property type="entry name" value="PHP DOMAIN PROTEIN"/>
    <property type="match status" value="1"/>
</dbReference>
<organism evidence="2 3">
    <name type="scientific">Botrimarina colliarenosi</name>
    <dbReference type="NCBI Taxonomy" id="2528001"/>
    <lineage>
        <taxon>Bacteria</taxon>
        <taxon>Pseudomonadati</taxon>
        <taxon>Planctomycetota</taxon>
        <taxon>Planctomycetia</taxon>
        <taxon>Pirellulales</taxon>
        <taxon>Lacipirellulaceae</taxon>
        <taxon>Botrimarina</taxon>
    </lineage>
</organism>
<keyword evidence="3" id="KW-1185">Reference proteome</keyword>
<gene>
    <name evidence="2" type="ORF">Pla108_14430</name>
</gene>
<dbReference type="GO" id="GO:0004803">
    <property type="term" value="F:transposase activity"/>
    <property type="evidence" value="ECO:0007669"/>
    <property type="project" value="InterPro"/>
</dbReference>
<protein>
    <submittedName>
        <fullName evidence="2">Transposase DDE domain protein</fullName>
    </submittedName>
</protein>
<comment type="caution">
    <text evidence="2">The sequence shown here is derived from an EMBL/GenBank/DDBJ whole genome shotgun (WGS) entry which is preliminary data.</text>
</comment>
<name>A0A5C6ANA1_9BACT</name>
<dbReference type="GO" id="GO:0006313">
    <property type="term" value="P:DNA transposition"/>
    <property type="evidence" value="ECO:0007669"/>
    <property type="project" value="InterPro"/>
</dbReference>
<accession>A0A5C6ANA1</accession>
<dbReference type="Proteomes" id="UP000317421">
    <property type="component" value="Unassembled WGS sequence"/>
</dbReference>
<feature type="domain" description="Transposase IS4-like" evidence="1">
    <location>
        <begin position="5"/>
        <end position="124"/>
    </location>
</feature>
<evidence type="ECO:0000313" key="2">
    <source>
        <dbReference type="EMBL" id="TWU00492.1"/>
    </source>
</evidence>
<dbReference type="AlphaFoldDB" id="A0A5C6ANA1"/>
<dbReference type="Pfam" id="PF01609">
    <property type="entry name" value="DDE_Tnp_1"/>
    <property type="match status" value="1"/>
</dbReference>
<evidence type="ECO:0000313" key="3">
    <source>
        <dbReference type="Proteomes" id="UP000317421"/>
    </source>
</evidence>
<dbReference type="EMBL" id="SJPR01000001">
    <property type="protein sequence ID" value="TWU00492.1"/>
    <property type="molecule type" value="Genomic_DNA"/>
</dbReference>
<evidence type="ECO:0000259" key="1">
    <source>
        <dbReference type="Pfam" id="PF01609"/>
    </source>
</evidence>